<keyword evidence="4" id="KW-0378">Hydrolase</keyword>
<organism evidence="9 10">
    <name type="scientific">Batillaria attramentaria</name>
    <dbReference type="NCBI Taxonomy" id="370345"/>
    <lineage>
        <taxon>Eukaryota</taxon>
        <taxon>Metazoa</taxon>
        <taxon>Spiralia</taxon>
        <taxon>Lophotrochozoa</taxon>
        <taxon>Mollusca</taxon>
        <taxon>Gastropoda</taxon>
        <taxon>Caenogastropoda</taxon>
        <taxon>Sorbeoconcha</taxon>
        <taxon>Cerithioidea</taxon>
        <taxon>Batillariidae</taxon>
        <taxon>Batillaria</taxon>
    </lineage>
</organism>
<protein>
    <recommendedName>
        <fullName evidence="6">nicotinamidase</fullName>
        <ecNumber evidence="6">3.5.1.19</ecNumber>
    </recommendedName>
    <alternativeName>
        <fullName evidence="7">Nicotinamide deamidase</fullName>
    </alternativeName>
</protein>
<comment type="similarity">
    <text evidence="1">Belongs to the isochorismatase family.</text>
</comment>
<dbReference type="CDD" id="cd01011">
    <property type="entry name" value="nicotinamidase"/>
    <property type="match status" value="1"/>
</dbReference>
<evidence type="ECO:0000256" key="4">
    <source>
        <dbReference type="ARBA" id="ARBA00022801"/>
    </source>
</evidence>
<accession>A0ABD0LMU0</accession>
<dbReference type="GO" id="GO:0046872">
    <property type="term" value="F:metal ion binding"/>
    <property type="evidence" value="ECO:0007669"/>
    <property type="project" value="UniProtKB-KW"/>
</dbReference>
<dbReference type="GO" id="GO:0019363">
    <property type="term" value="P:pyridine nucleotide biosynthetic process"/>
    <property type="evidence" value="ECO:0007669"/>
    <property type="project" value="UniProtKB-KW"/>
</dbReference>
<evidence type="ECO:0000259" key="8">
    <source>
        <dbReference type="Pfam" id="PF00857"/>
    </source>
</evidence>
<sequence>MFSFRGEQALQFGLLHLITLAGSTGMLTCLVLAVACVARWPVYVSAQTVDETALLIIDVQDCFLPNGSLAVTDGDQVIPVINRIRQDFEQDFSLVVLSQDWHCPDHVSFASQHEGGTPYSLVNLTYNSEGRLCREDSIVSSDQHGVRCSPQKSDSDMITVTQTLWPDHCIKNVTSGPTSAAFSDSLKRKDSDVVIRKGFNCDIDSYSAFYDNGGFRQTELNSVLKQHNVGRVVVTGLALDYCVYYTSLDAHKLGYKVITVTDAARGVAPDSTSAALSDMEANGIELVKSESLRAALDTSSNKATSSWDRHCAVILLSAMVLIHTTNLP</sequence>
<dbReference type="PANTHER" id="PTHR11080:SF2">
    <property type="entry name" value="LD05707P"/>
    <property type="match status" value="1"/>
</dbReference>
<reference evidence="9 10" key="1">
    <citation type="journal article" date="2023" name="Sci. Data">
        <title>Genome assembly of the Korean intertidal mud-creeper Batillaria attramentaria.</title>
        <authorList>
            <person name="Patra A.K."/>
            <person name="Ho P.T."/>
            <person name="Jun S."/>
            <person name="Lee S.J."/>
            <person name="Kim Y."/>
            <person name="Won Y.J."/>
        </authorList>
    </citation>
    <scope>NUCLEOTIDE SEQUENCE [LARGE SCALE GENOMIC DNA]</scope>
    <source>
        <strain evidence="9">Wonlab-2016</strain>
    </source>
</reference>
<dbReference type="PANTHER" id="PTHR11080">
    <property type="entry name" value="PYRAZINAMIDASE/NICOTINAMIDASE"/>
    <property type="match status" value="1"/>
</dbReference>
<proteinExistence type="inferred from homology"/>
<name>A0ABD0LMU0_9CAEN</name>
<evidence type="ECO:0000313" key="10">
    <source>
        <dbReference type="Proteomes" id="UP001519460"/>
    </source>
</evidence>
<evidence type="ECO:0000256" key="3">
    <source>
        <dbReference type="ARBA" id="ARBA00022723"/>
    </source>
</evidence>
<evidence type="ECO:0000256" key="1">
    <source>
        <dbReference type="ARBA" id="ARBA00006336"/>
    </source>
</evidence>
<keyword evidence="2" id="KW-0662">Pyridine nucleotide biosynthesis</keyword>
<comment type="pathway">
    <text evidence="5">Cofactor biosynthesis; nicotinate biosynthesis; nicotinate from nicotinamide: step 1/1.</text>
</comment>
<dbReference type="Gene3D" id="3.40.50.850">
    <property type="entry name" value="Isochorismatase-like"/>
    <property type="match status" value="1"/>
</dbReference>
<dbReference type="InterPro" id="IPR000868">
    <property type="entry name" value="Isochorismatase-like_dom"/>
</dbReference>
<dbReference type="InterPro" id="IPR036380">
    <property type="entry name" value="Isochorismatase-like_sf"/>
</dbReference>
<dbReference type="InterPro" id="IPR052347">
    <property type="entry name" value="Isochorismatase_Nicotinamidase"/>
</dbReference>
<evidence type="ECO:0000256" key="7">
    <source>
        <dbReference type="ARBA" id="ARBA00043224"/>
    </source>
</evidence>
<dbReference type="GO" id="GO:0008936">
    <property type="term" value="F:nicotinamidase activity"/>
    <property type="evidence" value="ECO:0007669"/>
    <property type="project" value="UniProtKB-EC"/>
</dbReference>
<comment type="caution">
    <text evidence="9">The sequence shown here is derived from an EMBL/GenBank/DDBJ whole genome shotgun (WGS) entry which is preliminary data.</text>
</comment>
<dbReference type="AlphaFoldDB" id="A0ABD0LMU0"/>
<dbReference type="Pfam" id="PF00857">
    <property type="entry name" value="Isochorismatase"/>
    <property type="match status" value="1"/>
</dbReference>
<keyword evidence="3" id="KW-0479">Metal-binding</keyword>
<gene>
    <name evidence="9" type="ORF">BaRGS_00007777</name>
</gene>
<dbReference type="EC" id="3.5.1.19" evidence="6"/>
<evidence type="ECO:0000313" key="9">
    <source>
        <dbReference type="EMBL" id="KAK7500897.1"/>
    </source>
</evidence>
<evidence type="ECO:0000256" key="5">
    <source>
        <dbReference type="ARBA" id="ARBA00037900"/>
    </source>
</evidence>
<feature type="domain" description="Isochorismatase-like" evidence="8">
    <location>
        <begin position="164"/>
        <end position="290"/>
    </location>
</feature>
<keyword evidence="10" id="KW-1185">Reference proteome</keyword>
<dbReference type="SUPFAM" id="SSF52499">
    <property type="entry name" value="Isochorismatase-like hydrolases"/>
    <property type="match status" value="1"/>
</dbReference>
<dbReference type="Proteomes" id="UP001519460">
    <property type="component" value="Unassembled WGS sequence"/>
</dbReference>
<dbReference type="EMBL" id="JACVVK020000034">
    <property type="protein sequence ID" value="KAK7500897.1"/>
    <property type="molecule type" value="Genomic_DNA"/>
</dbReference>
<evidence type="ECO:0000256" key="2">
    <source>
        <dbReference type="ARBA" id="ARBA00022642"/>
    </source>
</evidence>
<evidence type="ECO:0000256" key="6">
    <source>
        <dbReference type="ARBA" id="ARBA00039017"/>
    </source>
</evidence>